<comment type="similarity">
    <text evidence="7">Belongs to the class I-like SAM-binding methyltransferase superfamily. TrmB family.</text>
</comment>
<dbReference type="EC" id="2.1.1.33" evidence="7"/>
<dbReference type="EMBL" id="BEHY01000153">
    <property type="protein sequence ID" value="GBD10305.1"/>
    <property type="molecule type" value="Genomic_DNA"/>
</dbReference>
<dbReference type="GO" id="GO:0008176">
    <property type="term" value="F:tRNA (guanine(46)-N7)-methyltransferase activity"/>
    <property type="evidence" value="ECO:0007669"/>
    <property type="project" value="UniProtKB-UniRule"/>
</dbReference>
<comment type="catalytic activity">
    <reaction evidence="1 7">
        <text>guanosine(46) in tRNA + S-adenosyl-L-methionine = N(7)-methylguanosine(46) in tRNA + S-adenosyl-L-homocysteine</text>
        <dbReference type="Rhea" id="RHEA:42708"/>
        <dbReference type="Rhea" id="RHEA-COMP:10188"/>
        <dbReference type="Rhea" id="RHEA-COMP:10189"/>
        <dbReference type="ChEBI" id="CHEBI:57856"/>
        <dbReference type="ChEBI" id="CHEBI:59789"/>
        <dbReference type="ChEBI" id="CHEBI:74269"/>
        <dbReference type="ChEBI" id="CHEBI:74480"/>
        <dbReference type="EC" id="2.1.1.33"/>
    </reaction>
</comment>
<dbReference type="HAMAP" id="MF_01057">
    <property type="entry name" value="tRNA_methyltr_TrmB"/>
    <property type="match status" value="1"/>
</dbReference>
<dbReference type="PROSITE" id="PS51625">
    <property type="entry name" value="SAM_MT_TRMB"/>
    <property type="match status" value="1"/>
</dbReference>
<feature type="binding site" evidence="7">
    <location>
        <position position="128"/>
    </location>
    <ligand>
        <name>S-adenosyl-L-methionine</name>
        <dbReference type="ChEBI" id="CHEBI:59789"/>
    </ligand>
</feature>
<evidence type="ECO:0000256" key="2">
    <source>
        <dbReference type="ARBA" id="ARBA00003015"/>
    </source>
</evidence>
<comment type="caution">
    <text evidence="8">The sequence shown here is derived from an EMBL/GenBank/DDBJ whole genome shotgun (WGS) entry which is preliminary data.</text>
</comment>
<feature type="binding site" evidence="7">
    <location>
        <position position="53"/>
    </location>
    <ligand>
        <name>S-adenosyl-L-methionine</name>
        <dbReference type="ChEBI" id="CHEBI:59789"/>
    </ligand>
</feature>
<accession>A0A2H5YA14</accession>
<evidence type="ECO:0000256" key="7">
    <source>
        <dbReference type="HAMAP-Rule" id="MF_01057"/>
    </source>
</evidence>
<keyword evidence="5 7" id="KW-0949">S-adenosyl-L-methionine</keyword>
<evidence type="ECO:0000256" key="1">
    <source>
        <dbReference type="ARBA" id="ARBA00000142"/>
    </source>
</evidence>
<evidence type="ECO:0000256" key="3">
    <source>
        <dbReference type="ARBA" id="ARBA00022603"/>
    </source>
</evidence>
<dbReference type="InterPro" id="IPR055361">
    <property type="entry name" value="tRNA_methyltr_TrmB_bact"/>
</dbReference>
<evidence type="ECO:0000256" key="6">
    <source>
        <dbReference type="ARBA" id="ARBA00022694"/>
    </source>
</evidence>
<keyword evidence="4 7" id="KW-0808">Transferase</keyword>
<dbReference type="InterPro" id="IPR003358">
    <property type="entry name" value="tRNA_(Gua-N-7)_MeTrfase_Trmb"/>
</dbReference>
<dbReference type="NCBIfam" id="TIGR00091">
    <property type="entry name" value="tRNA (guanosine(46)-N7)-methyltransferase TrmB"/>
    <property type="match status" value="1"/>
</dbReference>
<feature type="binding site" evidence="7">
    <location>
        <position position="132"/>
    </location>
    <ligand>
        <name>substrate</name>
    </ligand>
</feature>
<comment type="caution">
    <text evidence="7">Lacks conserved residue(s) required for the propagation of feature annotation.</text>
</comment>
<evidence type="ECO:0000256" key="5">
    <source>
        <dbReference type="ARBA" id="ARBA00022691"/>
    </source>
</evidence>
<evidence type="ECO:0000313" key="9">
    <source>
        <dbReference type="Proteomes" id="UP000236642"/>
    </source>
</evidence>
<dbReference type="InterPro" id="IPR029063">
    <property type="entry name" value="SAM-dependent_MTases_sf"/>
</dbReference>
<gene>
    <name evidence="7 8" type="primary">trmB</name>
    <name evidence="8" type="ORF">HRbin22_02573</name>
</gene>
<protein>
    <recommendedName>
        <fullName evidence="7">tRNA (guanine-N(7)-)-methyltransferase</fullName>
        <ecNumber evidence="7">2.1.1.33</ecNumber>
    </recommendedName>
    <alternativeName>
        <fullName evidence="7">tRNA (guanine(46)-N(7))-methyltransferase</fullName>
    </alternativeName>
    <alternativeName>
        <fullName evidence="7">tRNA(m7G46)-methyltransferase</fullName>
    </alternativeName>
</protein>
<feature type="binding site" evidence="7">
    <location>
        <begin position="200"/>
        <end position="203"/>
    </location>
    <ligand>
        <name>substrate</name>
    </ligand>
</feature>
<dbReference type="SUPFAM" id="SSF53335">
    <property type="entry name" value="S-adenosyl-L-methionine-dependent methyltransferases"/>
    <property type="match status" value="1"/>
</dbReference>
<dbReference type="UniPathway" id="UPA00989"/>
<reference evidence="9" key="1">
    <citation type="submission" date="2017-09" db="EMBL/GenBank/DDBJ databases">
        <title>Metaegenomics of thermophilic ammonia-oxidizing enrichment culture.</title>
        <authorList>
            <person name="Kato S."/>
            <person name="Suzuki K."/>
        </authorList>
    </citation>
    <scope>NUCLEOTIDE SEQUENCE [LARGE SCALE GENOMIC DNA]</scope>
</reference>
<dbReference type="Proteomes" id="UP000236642">
    <property type="component" value="Unassembled WGS sequence"/>
</dbReference>
<dbReference type="PANTHER" id="PTHR23417">
    <property type="entry name" value="3-DEOXY-D-MANNO-OCTULOSONIC-ACID TRANSFERASE/TRNA GUANINE-N 7 - -METHYLTRANSFERASE"/>
    <property type="match status" value="1"/>
</dbReference>
<feature type="binding site" evidence="7">
    <location>
        <position position="105"/>
    </location>
    <ligand>
        <name>S-adenosyl-L-methionine</name>
        <dbReference type="ChEBI" id="CHEBI:59789"/>
    </ligand>
</feature>
<dbReference type="Pfam" id="PF02390">
    <property type="entry name" value="Methyltransf_4"/>
    <property type="match status" value="1"/>
</dbReference>
<keyword evidence="6 7" id="KW-0819">tRNA processing</keyword>
<dbReference type="AlphaFoldDB" id="A0A2H5YA14"/>
<name>A0A2H5YA14_9CHLR</name>
<dbReference type="Gene3D" id="3.40.50.150">
    <property type="entry name" value="Vaccinia Virus protein VP39"/>
    <property type="match status" value="1"/>
</dbReference>
<feature type="binding site" evidence="7">
    <location>
        <position position="78"/>
    </location>
    <ligand>
        <name>S-adenosyl-L-methionine</name>
        <dbReference type="ChEBI" id="CHEBI:59789"/>
    </ligand>
</feature>
<evidence type="ECO:0000256" key="4">
    <source>
        <dbReference type="ARBA" id="ARBA00022679"/>
    </source>
</evidence>
<keyword evidence="3 7" id="KW-0489">Methyltransferase</keyword>
<dbReference type="PANTHER" id="PTHR23417:SF14">
    <property type="entry name" value="PENTACOTRIPEPTIDE-REPEAT REGION OF PRORP DOMAIN-CONTAINING PROTEIN"/>
    <property type="match status" value="1"/>
</dbReference>
<dbReference type="GO" id="GO:0043527">
    <property type="term" value="C:tRNA methyltransferase complex"/>
    <property type="evidence" value="ECO:0007669"/>
    <property type="project" value="TreeGrafter"/>
</dbReference>
<comment type="pathway">
    <text evidence="7">tRNA modification; N(7)-methylguanine-tRNA biosynthesis.</text>
</comment>
<evidence type="ECO:0000313" key="8">
    <source>
        <dbReference type="EMBL" id="GBD10305.1"/>
    </source>
</evidence>
<dbReference type="CDD" id="cd02440">
    <property type="entry name" value="AdoMet_MTases"/>
    <property type="match status" value="1"/>
</dbReference>
<proteinExistence type="inferred from homology"/>
<feature type="binding site" evidence="7">
    <location>
        <position position="164"/>
    </location>
    <ligand>
        <name>substrate</name>
    </ligand>
</feature>
<sequence length="351" mass="39505">MVDPREATEAFALPIPPARFQLGDPHWLLELRQLPWPTDWAACFGRSGPLHVELGFGDGAFLTALARRMPEANCVGVERALEPTRWALKRLRRERLENVRLVLGDAFAALALLFPPESIAGVYINFPDPWPKARHHHRRLLTPAFLQLIAHRLQPEGTLLIATDDADYGLWIAEALKETPGLESALETPWVHTLPDRELTRYERKALAAGRTCFYFIWRRSGPVPAPPLPRMLRPEEAMPHRIWKGTPELSRIVETLRGRLWQDGETIWRVKGLYRPVEGDGLLIELLIAEGPWVETVALRFQPHGAGAWILKPAEIGGLRPTLALKMGVQAVARAIEEATPELQILSSTI</sequence>
<comment type="function">
    <text evidence="2 7">Catalyzes the formation of N(7)-methylguanine at position 46 (m7G46) in tRNA.</text>
</comment>
<organism evidence="8 9">
    <name type="scientific">Candidatus Thermoflexus japonica</name>
    <dbReference type="NCBI Taxonomy" id="2035417"/>
    <lineage>
        <taxon>Bacteria</taxon>
        <taxon>Bacillati</taxon>
        <taxon>Chloroflexota</taxon>
        <taxon>Thermoflexia</taxon>
        <taxon>Thermoflexales</taxon>
        <taxon>Thermoflexaceae</taxon>
        <taxon>Thermoflexus</taxon>
    </lineage>
</organism>